<dbReference type="InterPro" id="IPR050595">
    <property type="entry name" value="Bact_response_regulator"/>
</dbReference>
<dbReference type="PANTHER" id="PTHR44591:SF14">
    <property type="entry name" value="PROTEIN PILG"/>
    <property type="match status" value="1"/>
</dbReference>
<dbReference type="Pfam" id="PF00072">
    <property type="entry name" value="Response_reg"/>
    <property type="match status" value="1"/>
</dbReference>
<feature type="modified residue" description="4-aspartylphosphate" evidence="3">
    <location>
        <position position="61"/>
    </location>
</feature>
<reference evidence="5 6" key="1">
    <citation type="submission" date="2019-02" db="EMBL/GenBank/DDBJ databases">
        <authorList>
            <consortium name="Pathogen Informatics"/>
        </authorList>
    </citation>
    <scope>NUCLEOTIDE SEQUENCE [LARGE SCALE GENOMIC DNA]</scope>
    <source>
        <strain evidence="5 6">3012STDY6944375</strain>
    </source>
</reference>
<dbReference type="AlphaFoldDB" id="A0A4U8WLV9"/>
<evidence type="ECO:0000259" key="4">
    <source>
        <dbReference type="PROSITE" id="PS50110"/>
    </source>
</evidence>
<protein>
    <submittedName>
        <fullName evidence="5">Transcriptional regulatory protein ZraR</fullName>
    </submittedName>
</protein>
<dbReference type="PANTHER" id="PTHR44591">
    <property type="entry name" value="STRESS RESPONSE REGULATOR PROTEIN 1"/>
    <property type="match status" value="1"/>
</dbReference>
<dbReference type="Proteomes" id="UP000290013">
    <property type="component" value="Chromosome"/>
</dbReference>
<dbReference type="SMART" id="SM00448">
    <property type="entry name" value="REC"/>
    <property type="match status" value="1"/>
</dbReference>
<dbReference type="InterPro" id="IPR001789">
    <property type="entry name" value="Sig_transdc_resp-reg_receiver"/>
</dbReference>
<dbReference type="EMBL" id="LR215974">
    <property type="protein sequence ID" value="VFB03259.1"/>
    <property type="molecule type" value="Genomic_DNA"/>
</dbReference>
<dbReference type="KEGG" id="ctai:NCTC12078_01254"/>
<accession>A0A4U8WLV9</accession>
<dbReference type="SUPFAM" id="SSF52172">
    <property type="entry name" value="CheY-like"/>
    <property type="match status" value="1"/>
</dbReference>
<keyword evidence="1 3" id="KW-0597">Phosphoprotein</keyword>
<dbReference type="CDD" id="cd00156">
    <property type="entry name" value="REC"/>
    <property type="match status" value="1"/>
</dbReference>
<dbReference type="GO" id="GO:0000160">
    <property type="term" value="P:phosphorelay signal transduction system"/>
    <property type="evidence" value="ECO:0007669"/>
    <property type="project" value="UniProtKB-KW"/>
</dbReference>
<proteinExistence type="predicted"/>
<gene>
    <name evidence="5" type="primary">zraR_4</name>
    <name evidence="5" type="ORF">NCTC12078_01254</name>
</gene>
<evidence type="ECO:0000256" key="1">
    <source>
        <dbReference type="ARBA" id="ARBA00022553"/>
    </source>
</evidence>
<sequence length="149" mass="17565">MNKMETNNQNLKFFIVDDDRFCASVYEQYLKNHNYENITSFSNGEECLDELHQKPDIIFLDHNMEDLNGFEVLKKIKRYDPNIYVIMVSAQENIDTAVNALKYGAFDYLVKDANVCEKMTETIQKILLIKEEMSGNQLKGFRKFFSIFF</sequence>
<dbReference type="Gene3D" id="3.40.50.2300">
    <property type="match status" value="1"/>
</dbReference>
<organism evidence="5 6">
    <name type="scientific">Chryseobacterium taihuense</name>
    <dbReference type="NCBI Taxonomy" id="1141221"/>
    <lineage>
        <taxon>Bacteria</taxon>
        <taxon>Pseudomonadati</taxon>
        <taxon>Bacteroidota</taxon>
        <taxon>Flavobacteriia</taxon>
        <taxon>Flavobacteriales</taxon>
        <taxon>Weeksellaceae</taxon>
        <taxon>Chryseobacterium group</taxon>
        <taxon>Chryseobacterium</taxon>
    </lineage>
</organism>
<name>A0A4U8WLV9_9FLAO</name>
<feature type="domain" description="Response regulatory" evidence="4">
    <location>
        <begin position="12"/>
        <end position="126"/>
    </location>
</feature>
<evidence type="ECO:0000256" key="2">
    <source>
        <dbReference type="ARBA" id="ARBA00023012"/>
    </source>
</evidence>
<evidence type="ECO:0000256" key="3">
    <source>
        <dbReference type="PROSITE-ProRule" id="PRU00169"/>
    </source>
</evidence>
<keyword evidence="2" id="KW-0902">Two-component regulatory system</keyword>
<evidence type="ECO:0000313" key="6">
    <source>
        <dbReference type="Proteomes" id="UP000290013"/>
    </source>
</evidence>
<dbReference type="PROSITE" id="PS50110">
    <property type="entry name" value="RESPONSE_REGULATORY"/>
    <property type="match status" value="1"/>
</dbReference>
<evidence type="ECO:0000313" key="5">
    <source>
        <dbReference type="EMBL" id="VFB03259.1"/>
    </source>
</evidence>
<dbReference type="InterPro" id="IPR011006">
    <property type="entry name" value="CheY-like_superfamily"/>
</dbReference>